<sequence length="140" mass="15425">MHEIHLGGRQANFLRTQQTTEAGGSGWENNSVQGEPVKCCHVRSVVVNSLIYLVAKRDGIVITPVQRHSLHLVSGMIDSLNKRLAPRPLPSAYTPLRRLVKPIVCCPPGRAWVTPPSENPNHHIHHATLLTPREGTTEGI</sequence>
<proteinExistence type="predicted"/>
<keyword evidence="2" id="KW-1185">Reference proteome</keyword>
<name>A0ACB9XAT6_CHAAC</name>
<organism evidence="1 2">
    <name type="scientific">Chaenocephalus aceratus</name>
    <name type="common">Blackfin icefish</name>
    <name type="synonym">Chaenichthys aceratus</name>
    <dbReference type="NCBI Taxonomy" id="36190"/>
    <lineage>
        <taxon>Eukaryota</taxon>
        <taxon>Metazoa</taxon>
        <taxon>Chordata</taxon>
        <taxon>Craniata</taxon>
        <taxon>Vertebrata</taxon>
        <taxon>Euteleostomi</taxon>
        <taxon>Actinopterygii</taxon>
        <taxon>Neopterygii</taxon>
        <taxon>Teleostei</taxon>
        <taxon>Neoteleostei</taxon>
        <taxon>Acanthomorphata</taxon>
        <taxon>Eupercaria</taxon>
        <taxon>Perciformes</taxon>
        <taxon>Notothenioidei</taxon>
        <taxon>Channichthyidae</taxon>
        <taxon>Chaenocephalus</taxon>
    </lineage>
</organism>
<dbReference type="EMBL" id="CM043791">
    <property type="protein sequence ID" value="KAI4823662.1"/>
    <property type="molecule type" value="Genomic_DNA"/>
</dbReference>
<gene>
    <name evidence="1" type="ORF">KUCAC02_012239</name>
</gene>
<protein>
    <submittedName>
        <fullName evidence="1">Uncharacterized protein</fullName>
    </submittedName>
</protein>
<accession>A0ACB9XAT6</accession>
<evidence type="ECO:0000313" key="2">
    <source>
        <dbReference type="Proteomes" id="UP001057452"/>
    </source>
</evidence>
<comment type="caution">
    <text evidence="1">The sequence shown here is derived from an EMBL/GenBank/DDBJ whole genome shotgun (WGS) entry which is preliminary data.</text>
</comment>
<dbReference type="Proteomes" id="UP001057452">
    <property type="component" value="Chromosome 7"/>
</dbReference>
<reference evidence="1" key="1">
    <citation type="submission" date="2022-05" db="EMBL/GenBank/DDBJ databases">
        <title>Chromosome-level genome of Chaenocephalus aceratus.</title>
        <authorList>
            <person name="Park H."/>
        </authorList>
    </citation>
    <scope>NUCLEOTIDE SEQUENCE</scope>
    <source>
        <strain evidence="1">KU_202001</strain>
    </source>
</reference>
<evidence type="ECO:0000313" key="1">
    <source>
        <dbReference type="EMBL" id="KAI4823662.1"/>
    </source>
</evidence>